<comment type="subcellular location">
    <subcellularLocation>
        <location evidence="1 8">Cytoplasm</location>
    </subcellularLocation>
</comment>
<keyword evidence="3 8" id="KW-0436">Ligase</keyword>
<dbReference type="NCBIfam" id="TIGR02432">
    <property type="entry name" value="lysidine_TilS_N"/>
    <property type="match status" value="1"/>
</dbReference>
<feature type="domain" description="Lysidine-tRNA(Ile) synthetase C-terminal" evidence="9">
    <location>
        <begin position="368"/>
        <end position="440"/>
    </location>
</feature>
<dbReference type="SMART" id="SM00977">
    <property type="entry name" value="TilS_C"/>
    <property type="match status" value="1"/>
</dbReference>
<evidence type="ECO:0000256" key="4">
    <source>
        <dbReference type="ARBA" id="ARBA00022694"/>
    </source>
</evidence>
<gene>
    <name evidence="8" type="primary">tilS</name>
    <name evidence="10" type="ORF">LX69_03120</name>
</gene>
<keyword evidence="2 8" id="KW-0963">Cytoplasm</keyword>
<name>A0A2W7MV24_9BACT</name>
<dbReference type="CDD" id="cd01992">
    <property type="entry name" value="TilS_N"/>
    <property type="match status" value="1"/>
</dbReference>
<dbReference type="SUPFAM" id="SSF56037">
    <property type="entry name" value="PheT/TilS domain"/>
    <property type="match status" value="1"/>
</dbReference>
<dbReference type="InterPro" id="IPR012795">
    <property type="entry name" value="tRNA_Ile_lys_synt_N"/>
</dbReference>
<dbReference type="GO" id="GO:0005524">
    <property type="term" value="F:ATP binding"/>
    <property type="evidence" value="ECO:0007669"/>
    <property type="project" value="UniProtKB-UniRule"/>
</dbReference>
<evidence type="ECO:0000256" key="1">
    <source>
        <dbReference type="ARBA" id="ARBA00004496"/>
    </source>
</evidence>
<comment type="similarity">
    <text evidence="8">Belongs to the tRNA(Ile)-lysidine synthase family.</text>
</comment>
<dbReference type="Pfam" id="PF11734">
    <property type="entry name" value="TilS_C"/>
    <property type="match status" value="1"/>
</dbReference>
<dbReference type="Gene3D" id="3.40.50.620">
    <property type="entry name" value="HUPs"/>
    <property type="match status" value="1"/>
</dbReference>
<sequence>MLTTATFRHTIANACGLMPHQRVLVTVSGGADSMALLHLLVAVQQPVVVAHCNFHLRDDESDGDQAFVTLYCQTHELPFHVRHFNTRDFAAQKGISIEMAARVLRYEWFDQLASETGCSHIATAHHANDNVETFLLNLTRGTGIRGLSGMAMCTGKLIRPLLHFSRIDIETYCRENHLTWRHDSSNDCCDHTRNHIRHRIVPEFCHINPSFLATMHNTMARMQELEAMLGQQVEAFRNESVADEEGIQIIPLSRLSNHPQKGLILFELLRHKNFNATHVADIIASLKGLPGKQFLSPTHRVIRDRHNLVVTPRHEASETETFTIAGDITQTENPLRLHLRTFERPADFRFSTDANCIHLDADRVDFPLTLRHWRMGDAFMPLGMSNFKKLSDFFTDEKMSLLEKENAWLLLSSDNIVWVVGRRVDNRYRITNTTKWILEISLGEKNPQGF</sequence>
<dbReference type="HAMAP" id="MF_01161">
    <property type="entry name" value="tRNA_Ile_lys_synt"/>
    <property type="match status" value="1"/>
</dbReference>
<proteinExistence type="inferred from homology"/>
<comment type="function">
    <text evidence="8">Ligates lysine onto the cytidine present at position 34 of the AUA codon-specific tRNA(Ile) that contains the anticodon CAU, in an ATP-dependent manner. Cytidine is converted to lysidine, thus changing the amino acid specificity of the tRNA from methionine to isoleucine.</text>
</comment>
<accession>A0A2W7MV24</accession>
<evidence type="ECO:0000313" key="11">
    <source>
        <dbReference type="Proteomes" id="UP000249239"/>
    </source>
</evidence>
<dbReference type="InterPro" id="IPR012094">
    <property type="entry name" value="tRNA_Ile_lys_synt"/>
</dbReference>
<evidence type="ECO:0000313" key="10">
    <source>
        <dbReference type="EMBL" id="PZX11393.1"/>
    </source>
</evidence>
<dbReference type="InterPro" id="IPR014729">
    <property type="entry name" value="Rossmann-like_a/b/a_fold"/>
</dbReference>
<dbReference type="GO" id="GO:0032267">
    <property type="term" value="F:tRNA(Ile)-lysidine synthase activity"/>
    <property type="evidence" value="ECO:0007669"/>
    <property type="project" value="UniProtKB-EC"/>
</dbReference>
<dbReference type="SUPFAM" id="SSF52402">
    <property type="entry name" value="Adenine nucleotide alpha hydrolases-like"/>
    <property type="match status" value="1"/>
</dbReference>
<keyword evidence="6 8" id="KW-0067">ATP-binding</keyword>
<dbReference type="GO" id="GO:0006400">
    <property type="term" value="P:tRNA modification"/>
    <property type="evidence" value="ECO:0007669"/>
    <property type="project" value="UniProtKB-UniRule"/>
</dbReference>
<evidence type="ECO:0000259" key="9">
    <source>
        <dbReference type="SMART" id="SM00977"/>
    </source>
</evidence>
<comment type="caution">
    <text evidence="10">The sequence shown here is derived from an EMBL/GenBank/DDBJ whole genome shotgun (WGS) entry which is preliminary data.</text>
</comment>
<organism evidence="10 11">
    <name type="scientific">Breznakibacter xylanolyticus</name>
    <dbReference type="NCBI Taxonomy" id="990"/>
    <lineage>
        <taxon>Bacteria</taxon>
        <taxon>Pseudomonadati</taxon>
        <taxon>Bacteroidota</taxon>
        <taxon>Bacteroidia</taxon>
        <taxon>Marinilabiliales</taxon>
        <taxon>Marinilabiliaceae</taxon>
        <taxon>Breznakibacter</taxon>
    </lineage>
</organism>
<dbReference type="EC" id="6.3.4.19" evidence="8"/>
<reference evidence="10 11" key="1">
    <citation type="submission" date="2018-06" db="EMBL/GenBank/DDBJ databases">
        <title>Genomic Encyclopedia of Archaeal and Bacterial Type Strains, Phase II (KMG-II): from individual species to whole genera.</title>
        <authorList>
            <person name="Goeker M."/>
        </authorList>
    </citation>
    <scope>NUCLEOTIDE SEQUENCE [LARGE SCALE GENOMIC DNA]</scope>
    <source>
        <strain evidence="10 11">DSM 6779</strain>
    </source>
</reference>
<comment type="catalytic activity">
    <reaction evidence="7 8">
        <text>cytidine(34) in tRNA(Ile2) + L-lysine + ATP = lysidine(34) in tRNA(Ile2) + AMP + diphosphate + H(+)</text>
        <dbReference type="Rhea" id="RHEA:43744"/>
        <dbReference type="Rhea" id="RHEA-COMP:10625"/>
        <dbReference type="Rhea" id="RHEA-COMP:10670"/>
        <dbReference type="ChEBI" id="CHEBI:15378"/>
        <dbReference type="ChEBI" id="CHEBI:30616"/>
        <dbReference type="ChEBI" id="CHEBI:32551"/>
        <dbReference type="ChEBI" id="CHEBI:33019"/>
        <dbReference type="ChEBI" id="CHEBI:82748"/>
        <dbReference type="ChEBI" id="CHEBI:83665"/>
        <dbReference type="ChEBI" id="CHEBI:456215"/>
        <dbReference type="EC" id="6.3.4.19"/>
    </reaction>
</comment>
<evidence type="ECO:0000256" key="3">
    <source>
        <dbReference type="ARBA" id="ARBA00022598"/>
    </source>
</evidence>
<feature type="binding site" evidence="8">
    <location>
        <begin position="28"/>
        <end position="33"/>
    </location>
    <ligand>
        <name>ATP</name>
        <dbReference type="ChEBI" id="CHEBI:30616"/>
    </ligand>
</feature>
<dbReference type="GO" id="GO:0005737">
    <property type="term" value="C:cytoplasm"/>
    <property type="evidence" value="ECO:0007669"/>
    <property type="project" value="UniProtKB-SubCell"/>
</dbReference>
<dbReference type="PANTHER" id="PTHR43033:SF1">
    <property type="entry name" value="TRNA(ILE)-LYSIDINE SYNTHASE-RELATED"/>
    <property type="match status" value="1"/>
</dbReference>
<evidence type="ECO:0000256" key="7">
    <source>
        <dbReference type="ARBA" id="ARBA00048539"/>
    </source>
</evidence>
<dbReference type="InterPro" id="IPR011063">
    <property type="entry name" value="TilS/TtcA_N"/>
</dbReference>
<dbReference type="EMBL" id="QKZK01000039">
    <property type="protein sequence ID" value="PZX11393.1"/>
    <property type="molecule type" value="Genomic_DNA"/>
</dbReference>
<keyword evidence="4 8" id="KW-0819">tRNA processing</keyword>
<dbReference type="Proteomes" id="UP000249239">
    <property type="component" value="Unassembled WGS sequence"/>
</dbReference>
<evidence type="ECO:0000256" key="8">
    <source>
        <dbReference type="HAMAP-Rule" id="MF_01161"/>
    </source>
</evidence>
<keyword evidence="5 8" id="KW-0547">Nucleotide-binding</keyword>
<dbReference type="OrthoDB" id="9807403at2"/>
<comment type="domain">
    <text evidence="8">The N-terminal region contains the highly conserved SGGXDS motif, predicted to be a P-loop motif involved in ATP binding.</text>
</comment>
<evidence type="ECO:0000256" key="6">
    <source>
        <dbReference type="ARBA" id="ARBA00022840"/>
    </source>
</evidence>
<dbReference type="PANTHER" id="PTHR43033">
    <property type="entry name" value="TRNA(ILE)-LYSIDINE SYNTHASE-RELATED"/>
    <property type="match status" value="1"/>
</dbReference>
<dbReference type="NCBIfam" id="TIGR02433">
    <property type="entry name" value="lysidine_TilS_C"/>
    <property type="match status" value="1"/>
</dbReference>
<dbReference type="AlphaFoldDB" id="A0A2W7MV24"/>
<dbReference type="RefSeq" id="WP_111446922.1">
    <property type="nucleotide sequence ID" value="NZ_QKZK01000039.1"/>
</dbReference>
<dbReference type="InterPro" id="IPR012796">
    <property type="entry name" value="Lysidine-tRNA-synth_C"/>
</dbReference>
<protein>
    <recommendedName>
        <fullName evidence="8">tRNA(Ile)-lysidine synthase</fullName>
        <ecNumber evidence="8">6.3.4.19</ecNumber>
    </recommendedName>
    <alternativeName>
        <fullName evidence="8">tRNA(Ile)-2-lysyl-cytidine synthase</fullName>
    </alternativeName>
    <alternativeName>
        <fullName evidence="8">tRNA(Ile)-lysidine synthetase</fullName>
    </alternativeName>
</protein>
<dbReference type="Pfam" id="PF01171">
    <property type="entry name" value="ATP_bind_3"/>
    <property type="match status" value="1"/>
</dbReference>
<evidence type="ECO:0000256" key="5">
    <source>
        <dbReference type="ARBA" id="ARBA00022741"/>
    </source>
</evidence>
<keyword evidence="11" id="KW-1185">Reference proteome</keyword>
<evidence type="ECO:0000256" key="2">
    <source>
        <dbReference type="ARBA" id="ARBA00022490"/>
    </source>
</evidence>